<sequence length="69" mass="7596">MHKEVLTTILDFAVETGFEVEKLDFSPIKGGSGNIEFLVLLKSVAEPTIKPSVSIETVIKNAYSELKKD</sequence>
<keyword evidence="1" id="KW-0808">Transferase</keyword>
<dbReference type="InterPro" id="IPR029063">
    <property type="entry name" value="SAM-dependent_MTases_sf"/>
</dbReference>
<comment type="caution">
    <text evidence="1">The sequence shown here is derived from an EMBL/GenBank/DDBJ whole genome shotgun (WGS) entry which is preliminary data.</text>
</comment>
<dbReference type="Gene3D" id="3.40.50.150">
    <property type="entry name" value="Vaccinia Virus protein VP39"/>
    <property type="match status" value="1"/>
</dbReference>
<protein>
    <submittedName>
        <fullName evidence="1">RNA binding methyltransferase FtsJ like</fullName>
    </submittedName>
</protein>
<organism evidence="1 2">
    <name type="scientific">Lentilactobacillus kosonis</name>
    <dbReference type="NCBI Taxonomy" id="2810561"/>
    <lineage>
        <taxon>Bacteria</taxon>
        <taxon>Bacillati</taxon>
        <taxon>Bacillota</taxon>
        <taxon>Bacilli</taxon>
        <taxon>Lactobacillales</taxon>
        <taxon>Lactobacillaceae</taxon>
        <taxon>Lentilactobacillus</taxon>
    </lineage>
</organism>
<accession>A0A401FKK2</accession>
<name>A0A401FKK2_9LACO</name>
<keyword evidence="2" id="KW-1185">Reference proteome</keyword>
<reference evidence="1 2" key="1">
    <citation type="submission" date="2017-11" db="EMBL/GenBank/DDBJ databases">
        <title>Draft Genome Sequence of Lactobacillus curieae NBRC 111893 isolated from Koso, a Japanese sugar-Vegetable Fermented Beverage.</title>
        <authorList>
            <person name="Chiou T.Y."/>
            <person name="Oshima K."/>
            <person name="Suda W."/>
            <person name="Hattori M."/>
            <person name="Takahashi T."/>
        </authorList>
    </citation>
    <scope>NUCLEOTIDE SEQUENCE [LARGE SCALE GENOMIC DNA]</scope>
    <source>
        <strain evidence="1 2">NBRC111893</strain>
    </source>
</reference>
<evidence type="ECO:0000313" key="2">
    <source>
        <dbReference type="Proteomes" id="UP000286974"/>
    </source>
</evidence>
<dbReference type="EMBL" id="BEXA01000002">
    <property type="protein sequence ID" value="GAY72915.1"/>
    <property type="molecule type" value="Genomic_DNA"/>
</dbReference>
<proteinExistence type="predicted"/>
<dbReference type="GO" id="GO:0032259">
    <property type="term" value="P:methylation"/>
    <property type="evidence" value="ECO:0007669"/>
    <property type="project" value="UniProtKB-KW"/>
</dbReference>
<dbReference type="AlphaFoldDB" id="A0A401FKK2"/>
<evidence type="ECO:0000313" key="1">
    <source>
        <dbReference type="EMBL" id="GAY72915.1"/>
    </source>
</evidence>
<dbReference type="GO" id="GO:0008168">
    <property type="term" value="F:methyltransferase activity"/>
    <property type="evidence" value="ECO:0007669"/>
    <property type="project" value="UniProtKB-KW"/>
</dbReference>
<gene>
    <name evidence="1" type="ORF">NBRC111893_1061</name>
</gene>
<dbReference type="Proteomes" id="UP000286974">
    <property type="component" value="Unassembled WGS sequence"/>
</dbReference>
<keyword evidence="1" id="KW-0489">Methyltransferase</keyword>